<proteinExistence type="predicted"/>
<evidence type="ECO:0000313" key="1">
    <source>
        <dbReference type="EMBL" id="KKK72809.1"/>
    </source>
</evidence>
<organism evidence="1">
    <name type="scientific">marine sediment metagenome</name>
    <dbReference type="NCBI Taxonomy" id="412755"/>
    <lineage>
        <taxon>unclassified sequences</taxon>
        <taxon>metagenomes</taxon>
        <taxon>ecological metagenomes</taxon>
    </lineage>
</organism>
<comment type="caution">
    <text evidence="1">The sequence shown here is derived from an EMBL/GenBank/DDBJ whole genome shotgun (WGS) entry which is preliminary data.</text>
</comment>
<sequence>MSYRKTCYCHNLMTLSEDEFLWHCTYCRREVFAPRVFYSHLKRQALEGILVTEGWPEYLSPIVA</sequence>
<name>A0A0F9A2G4_9ZZZZ</name>
<accession>A0A0F9A2G4</accession>
<reference evidence="1" key="1">
    <citation type="journal article" date="2015" name="Nature">
        <title>Complex archaea that bridge the gap between prokaryotes and eukaryotes.</title>
        <authorList>
            <person name="Spang A."/>
            <person name="Saw J.H."/>
            <person name="Jorgensen S.L."/>
            <person name="Zaremba-Niedzwiedzka K."/>
            <person name="Martijn J."/>
            <person name="Lind A.E."/>
            <person name="van Eijk R."/>
            <person name="Schleper C."/>
            <person name="Guy L."/>
            <person name="Ettema T.J."/>
        </authorList>
    </citation>
    <scope>NUCLEOTIDE SEQUENCE</scope>
</reference>
<protein>
    <submittedName>
        <fullName evidence="1">Uncharacterized protein</fullName>
    </submittedName>
</protein>
<feature type="non-terminal residue" evidence="1">
    <location>
        <position position="64"/>
    </location>
</feature>
<dbReference type="EMBL" id="LAZR01057074">
    <property type="protein sequence ID" value="KKK72809.1"/>
    <property type="molecule type" value="Genomic_DNA"/>
</dbReference>
<dbReference type="AlphaFoldDB" id="A0A0F9A2G4"/>
<gene>
    <name evidence="1" type="ORF">LCGC14_2900190</name>
</gene>